<gene>
    <name evidence="1" type="ORF">ECE50_005230</name>
</gene>
<keyword evidence="2" id="KW-1185">Reference proteome</keyword>
<reference evidence="1" key="1">
    <citation type="submission" date="2020-05" db="EMBL/GenBank/DDBJ databases">
        <title>Chitinophaga laudate sp. nov., isolated from a tropical peat swamp.</title>
        <authorList>
            <person name="Goh C.B.S."/>
            <person name="Lee M.S."/>
            <person name="Parimannan S."/>
            <person name="Pasbakhsh P."/>
            <person name="Yule C.M."/>
            <person name="Rajandas H."/>
            <person name="Loke S."/>
            <person name="Croft L."/>
            <person name="Tan J.B.L."/>
        </authorList>
    </citation>
    <scope>NUCLEOTIDE SEQUENCE</scope>
    <source>
        <strain evidence="1">Mgbs1</strain>
    </source>
</reference>
<evidence type="ECO:0000313" key="2">
    <source>
        <dbReference type="Proteomes" id="UP000281028"/>
    </source>
</evidence>
<dbReference type="AlphaFoldDB" id="A0A433WPF3"/>
<sequence>MNNLISIVEIPTTSFARAVRFYQSVLAVDIQEIDMQGTQMGLFPGGADTVNVALVNGTDYKPSDQGTLVYFNGGEDLQAILDKIEVNGGKVLVPKTLIDAKNGFYAMFTDSEGNRIGLHAYK</sequence>
<proteinExistence type="predicted"/>
<dbReference type="SUPFAM" id="SSF54593">
    <property type="entry name" value="Glyoxalase/Bleomycin resistance protein/Dihydroxybiphenyl dioxygenase"/>
    <property type="match status" value="1"/>
</dbReference>
<dbReference type="PANTHER" id="PTHR33993:SF2">
    <property type="entry name" value="VOC DOMAIN-CONTAINING PROTEIN"/>
    <property type="match status" value="1"/>
</dbReference>
<name>A0A433WPF3_9BACT</name>
<dbReference type="InterPro" id="IPR029068">
    <property type="entry name" value="Glyas_Bleomycin-R_OHBP_Dase"/>
</dbReference>
<dbReference type="InterPro" id="IPR004360">
    <property type="entry name" value="Glyas_Fos-R_dOase_dom"/>
</dbReference>
<accession>A0A433WPF3</accession>
<protein>
    <submittedName>
        <fullName evidence="1">VOC family protein</fullName>
    </submittedName>
</protein>
<dbReference type="Proteomes" id="UP000281028">
    <property type="component" value="Unassembled WGS sequence"/>
</dbReference>
<organism evidence="1 2">
    <name type="scientific">Chitinophaga solisilvae</name>
    <dbReference type="NCBI Taxonomy" id="1233460"/>
    <lineage>
        <taxon>Bacteria</taxon>
        <taxon>Pseudomonadati</taxon>
        <taxon>Bacteroidota</taxon>
        <taxon>Chitinophagia</taxon>
        <taxon>Chitinophagales</taxon>
        <taxon>Chitinophagaceae</taxon>
        <taxon>Chitinophaga</taxon>
    </lineage>
</organism>
<dbReference type="OrthoDB" id="9804235at2"/>
<dbReference type="PANTHER" id="PTHR33993">
    <property type="entry name" value="GLYOXALASE-RELATED"/>
    <property type="match status" value="1"/>
</dbReference>
<dbReference type="Gene3D" id="3.10.180.10">
    <property type="entry name" value="2,3-Dihydroxybiphenyl 1,2-Dioxygenase, domain 1"/>
    <property type="match status" value="1"/>
</dbReference>
<comment type="caution">
    <text evidence="1">The sequence shown here is derived from an EMBL/GenBank/DDBJ whole genome shotgun (WGS) entry which is preliminary data.</text>
</comment>
<dbReference type="InterPro" id="IPR052164">
    <property type="entry name" value="Anthracycline_SecMetBiosynth"/>
</dbReference>
<dbReference type="Pfam" id="PF00903">
    <property type="entry name" value="Glyoxalase"/>
    <property type="match status" value="1"/>
</dbReference>
<dbReference type="InterPro" id="IPR037523">
    <property type="entry name" value="VOC_core"/>
</dbReference>
<dbReference type="CDD" id="cd07247">
    <property type="entry name" value="SgaA_N_like"/>
    <property type="match status" value="1"/>
</dbReference>
<dbReference type="EMBL" id="RIAR02000001">
    <property type="protein sequence ID" value="NSL86219.1"/>
    <property type="molecule type" value="Genomic_DNA"/>
</dbReference>
<dbReference type="PROSITE" id="PS51819">
    <property type="entry name" value="VOC"/>
    <property type="match status" value="1"/>
</dbReference>
<evidence type="ECO:0000313" key="1">
    <source>
        <dbReference type="EMBL" id="NSL86219.1"/>
    </source>
</evidence>